<feature type="transmembrane region" description="Helical" evidence="1">
    <location>
        <begin position="7"/>
        <end position="24"/>
    </location>
</feature>
<protein>
    <recommendedName>
        <fullName evidence="4">LTD domain-containing protein</fullName>
    </recommendedName>
</protein>
<keyword evidence="1" id="KW-0472">Membrane</keyword>
<dbReference type="Proteomes" id="UP000186670">
    <property type="component" value="Unassembled WGS sequence"/>
</dbReference>
<accession>A0A1F5EKY4</accession>
<evidence type="ECO:0000313" key="3">
    <source>
        <dbReference type="Proteomes" id="UP000186670"/>
    </source>
</evidence>
<keyword evidence="1" id="KW-1133">Transmembrane helix</keyword>
<sequence>MFDFIKWFLLIFGGLWIIWFFTGGPNRNISKDGLFIKQPDAPGEKWYLYNKNYPILDEIFKEDGNITNDTGEIREEFEQAQEIAGISFYNDKIFLREGSTYGSTAEEEYLIIESSLNNKDKINLTGWTLQSTISGQSIKIEKAVYLPQMYSVNYQEAIFLSPGEKAYITTGRSPIGTSFRTNLCTGYFEQFQNFDPSLDRECPRPEDEPGFITTGPNALNDACIDYVEGISKCSIVNESLPLDMQYECSQYINTKINYKTCVENHKNEKDFYRPEWRIFLNRNEKIWKEKREIIKLLDINGKVIDTVSY</sequence>
<organism evidence="2 3">
    <name type="scientific">Candidatus Campbellbacteria bacterium RIFCSPHIGHO2_01_FULL_34_10</name>
    <dbReference type="NCBI Taxonomy" id="1797577"/>
    <lineage>
        <taxon>Bacteria</taxon>
        <taxon>Candidatus Campbelliibacteriota</taxon>
    </lineage>
</organism>
<gene>
    <name evidence="2" type="ORF">A2811_02380</name>
</gene>
<dbReference type="EMBL" id="MEZZ01000041">
    <property type="protein sequence ID" value="OGD68072.1"/>
    <property type="molecule type" value="Genomic_DNA"/>
</dbReference>
<keyword evidence="1" id="KW-0812">Transmembrane</keyword>
<comment type="caution">
    <text evidence="2">The sequence shown here is derived from an EMBL/GenBank/DDBJ whole genome shotgun (WGS) entry which is preliminary data.</text>
</comment>
<name>A0A1F5EKY4_9BACT</name>
<dbReference type="AlphaFoldDB" id="A0A1F5EKY4"/>
<evidence type="ECO:0008006" key="4">
    <source>
        <dbReference type="Google" id="ProtNLM"/>
    </source>
</evidence>
<proteinExistence type="predicted"/>
<reference evidence="2 3" key="1">
    <citation type="journal article" date="2016" name="Nat. Commun.">
        <title>Thousands of microbial genomes shed light on interconnected biogeochemical processes in an aquifer system.</title>
        <authorList>
            <person name="Anantharaman K."/>
            <person name="Brown C.T."/>
            <person name="Hug L.A."/>
            <person name="Sharon I."/>
            <person name="Castelle C.J."/>
            <person name="Probst A.J."/>
            <person name="Thomas B.C."/>
            <person name="Singh A."/>
            <person name="Wilkins M.J."/>
            <person name="Karaoz U."/>
            <person name="Brodie E.L."/>
            <person name="Williams K.H."/>
            <person name="Hubbard S.S."/>
            <person name="Banfield J.F."/>
        </authorList>
    </citation>
    <scope>NUCLEOTIDE SEQUENCE [LARGE SCALE GENOMIC DNA]</scope>
</reference>
<evidence type="ECO:0000313" key="2">
    <source>
        <dbReference type="EMBL" id="OGD68072.1"/>
    </source>
</evidence>
<evidence type="ECO:0000256" key="1">
    <source>
        <dbReference type="SAM" id="Phobius"/>
    </source>
</evidence>